<feature type="transmembrane region" description="Helical" evidence="1">
    <location>
        <begin position="38"/>
        <end position="58"/>
    </location>
</feature>
<evidence type="ECO:0000256" key="2">
    <source>
        <dbReference type="SAM" id="SignalP"/>
    </source>
</evidence>
<comment type="caution">
    <text evidence="3">The sequence shown here is derived from an EMBL/GenBank/DDBJ whole genome shotgun (WGS) entry which is preliminary data.</text>
</comment>
<feature type="chain" id="PRO_5043426914" evidence="2">
    <location>
        <begin position="20"/>
        <end position="170"/>
    </location>
</feature>
<dbReference type="Proteomes" id="UP001314263">
    <property type="component" value="Unassembled WGS sequence"/>
</dbReference>
<name>A0AAV1I599_9CHLO</name>
<protein>
    <submittedName>
        <fullName evidence="3">Uncharacterized protein</fullName>
    </submittedName>
</protein>
<keyword evidence="1" id="KW-0812">Transmembrane</keyword>
<dbReference type="AlphaFoldDB" id="A0AAV1I599"/>
<gene>
    <name evidence="3" type="ORF">CVIRNUC_005746</name>
</gene>
<feature type="signal peptide" evidence="2">
    <location>
        <begin position="1"/>
        <end position="19"/>
    </location>
</feature>
<dbReference type="EMBL" id="CAUYUE010000007">
    <property type="protein sequence ID" value="CAK0782528.1"/>
    <property type="molecule type" value="Genomic_DNA"/>
</dbReference>
<proteinExistence type="predicted"/>
<evidence type="ECO:0000256" key="1">
    <source>
        <dbReference type="SAM" id="Phobius"/>
    </source>
</evidence>
<reference evidence="3 4" key="1">
    <citation type="submission" date="2023-10" db="EMBL/GenBank/DDBJ databases">
        <authorList>
            <person name="Maclean D."/>
            <person name="Macfadyen A."/>
        </authorList>
    </citation>
    <scope>NUCLEOTIDE SEQUENCE [LARGE SCALE GENOMIC DNA]</scope>
</reference>
<evidence type="ECO:0000313" key="4">
    <source>
        <dbReference type="Proteomes" id="UP001314263"/>
    </source>
</evidence>
<sequence>MTLIFEALLSALVLSCASAGSINESVPGLDTERKQRWWVWLIISVAGFSFIVSLLYVIRGIYVHRKHARKAGQADVEGGTAVPVEDLKIGLFSFWGTEASQLDAAAVVAADNPWQSALRVDTRITAADEVKLRQHGMGPGTQHRKDAMYRMGQHVPPQQRLHALQRQHSC</sequence>
<accession>A0AAV1I599</accession>
<organism evidence="3 4">
    <name type="scientific">Coccomyxa viridis</name>
    <dbReference type="NCBI Taxonomy" id="1274662"/>
    <lineage>
        <taxon>Eukaryota</taxon>
        <taxon>Viridiplantae</taxon>
        <taxon>Chlorophyta</taxon>
        <taxon>core chlorophytes</taxon>
        <taxon>Trebouxiophyceae</taxon>
        <taxon>Trebouxiophyceae incertae sedis</taxon>
        <taxon>Coccomyxaceae</taxon>
        <taxon>Coccomyxa</taxon>
    </lineage>
</organism>
<evidence type="ECO:0000313" key="3">
    <source>
        <dbReference type="EMBL" id="CAK0782528.1"/>
    </source>
</evidence>
<keyword evidence="4" id="KW-1185">Reference proteome</keyword>
<keyword evidence="1" id="KW-0472">Membrane</keyword>
<keyword evidence="1" id="KW-1133">Transmembrane helix</keyword>
<keyword evidence="2" id="KW-0732">Signal</keyword>